<evidence type="ECO:0000313" key="22">
    <source>
        <dbReference type="Proteomes" id="UP000596742"/>
    </source>
</evidence>
<evidence type="ECO:0000256" key="11">
    <source>
        <dbReference type="ARBA" id="ARBA00022801"/>
    </source>
</evidence>
<keyword evidence="12" id="KW-0269">Exonuclease</keyword>
<dbReference type="InterPro" id="IPR036397">
    <property type="entry name" value="RNaseH_sf"/>
</dbReference>
<evidence type="ECO:0000256" key="14">
    <source>
        <dbReference type="ARBA" id="ARBA00022884"/>
    </source>
</evidence>
<dbReference type="Proteomes" id="UP000596742">
    <property type="component" value="Unassembled WGS sequence"/>
</dbReference>
<organism evidence="21 22">
    <name type="scientific">Mytilus galloprovincialis</name>
    <name type="common">Mediterranean mussel</name>
    <dbReference type="NCBI Taxonomy" id="29158"/>
    <lineage>
        <taxon>Eukaryota</taxon>
        <taxon>Metazoa</taxon>
        <taxon>Spiralia</taxon>
        <taxon>Lophotrochozoa</taxon>
        <taxon>Mollusca</taxon>
        <taxon>Bivalvia</taxon>
        <taxon>Autobranchia</taxon>
        <taxon>Pteriomorphia</taxon>
        <taxon>Mytilida</taxon>
        <taxon>Mytiloidea</taxon>
        <taxon>Mytilidae</taxon>
        <taxon>Mytilinae</taxon>
        <taxon>Mytilus</taxon>
    </lineage>
</organism>
<keyword evidence="8" id="KW-0597">Phosphoprotein</keyword>
<sequence length="377" mass="43559">MIPQCMNIPFILEKIIYVRMSSGSKVSVDEGVDPEGSSSSLTSVKVHRLKGIKDGQYSNPVFKKLSVINGEINRMPREELISKLGELKLDSRGVTDVLKKRLKTYYREKKLTKAHVPTPKKSLPEFLMVIDFEATCEENNDNYDHEIIEFPVILVCVESKQVVDEFHSYCKPRINPQLSEFCVQLTGITQDKVDSAEEFPKVLRRMEDWMKSHELGAKNKFAVLTDGPWDMSRFMYHQCRQNKITYPRWGGKWINLRKAYSNFYQCRRTKLNDMLENLGMTFEGHLHSGLDDSRNIARIAIRLAEDGCELKVNEYLHYDRNENAFKSKHITPDSPKGSTSEEELNQSMDGLHLTNDGAANETEEVDDLLEYYRIQRS</sequence>
<evidence type="ECO:0000256" key="5">
    <source>
        <dbReference type="ARBA" id="ARBA00012163"/>
    </source>
</evidence>
<dbReference type="InterPro" id="IPR013520">
    <property type="entry name" value="Ribonucl_H"/>
</dbReference>
<evidence type="ECO:0000259" key="20">
    <source>
        <dbReference type="SMART" id="SM00479"/>
    </source>
</evidence>
<evidence type="ECO:0000256" key="1">
    <source>
        <dbReference type="ARBA" id="ARBA00001849"/>
    </source>
</evidence>
<dbReference type="FunFam" id="1.10.720.30:FF:000015">
    <property type="entry name" value="3'-5' exoribonuclease 1"/>
    <property type="match status" value="1"/>
</dbReference>
<evidence type="ECO:0000256" key="10">
    <source>
        <dbReference type="ARBA" id="ARBA00022723"/>
    </source>
</evidence>
<protein>
    <recommendedName>
        <fullName evidence="17">3'-5' exoribonuclease 1</fullName>
        <ecNumber evidence="5">3.1.13.1</ecNumber>
    </recommendedName>
    <alternativeName>
        <fullName evidence="18">Histone mRNA 3'-exonuclease 1</fullName>
    </alternativeName>
</protein>
<evidence type="ECO:0000256" key="4">
    <source>
        <dbReference type="ARBA" id="ARBA00004604"/>
    </source>
</evidence>
<dbReference type="OrthoDB" id="448399at2759"/>
<proteinExistence type="predicted"/>
<keyword evidence="13" id="KW-0460">Magnesium</keyword>
<comment type="subcellular location">
    <subcellularLocation>
        <location evidence="3">Cytoplasm</location>
    </subcellularLocation>
    <subcellularLocation>
        <location evidence="4">Nucleus</location>
        <location evidence="4">Nucleolus</location>
    </subcellularLocation>
</comment>
<evidence type="ECO:0000256" key="17">
    <source>
        <dbReference type="ARBA" id="ARBA00070944"/>
    </source>
</evidence>
<keyword evidence="14" id="KW-0694">RNA-binding</keyword>
<dbReference type="GO" id="GO:0046872">
    <property type="term" value="F:metal ion binding"/>
    <property type="evidence" value="ECO:0007669"/>
    <property type="project" value="UniProtKB-KW"/>
</dbReference>
<dbReference type="FunFam" id="3.30.420.10:FF:000034">
    <property type="entry name" value="3'-5' exoribonuclease 1"/>
    <property type="match status" value="1"/>
</dbReference>
<dbReference type="EMBL" id="UYJE01009839">
    <property type="protein sequence ID" value="VDI77423.1"/>
    <property type="molecule type" value="Genomic_DNA"/>
</dbReference>
<dbReference type="InterPro" id="IPR047201">
    <property type="entry name" value="ERI-1_3'hExo-like"/>
</dbReference>
<evidence type="ECO:0000256" key="3">
    <source>
        <dbReference type="ARBA" id="ARBA00004496"/>
    </source>
</evidence>
<dbReference type="Gene3D" id="1.10.720.30">
    <property type="entry name" value="SAP domain"/>
    <property type="match status" value="1"/>
</dbReference>
<evidence type="ECO:0000256" key="15">
    <source>
        <dbReference type="ARBA" id="ARBA00023158"/>
    </source>
</evidence>
<dbReference type="GO" id="GO:0005737">
    <property type="term" value="C:cytoplasm"/>
    <property type="evidence" value="ECO:0007669"/>
    <property type="project" value="UniProtKB-SubCell"/>
</dbReference>
<keyword evidence="16" id="KW-0539">Nucleus</keyword>
<name>A0A8B6HCV0_MYTGA</name>
<dbReference type="SMART" id="SM00479">
    <property type="entry name" value="EXOIII"/>
    <property type="match status" value="1"/>
</dbReference>
<dbReference type="GO" id="GO:0006364">
    <property type="term" value="P:rRNA processing"/>
    <property type="evidence" value="ECO:0007669"/>
    <property type="project" value="UniProtKB-KW"/>
</dbReference>
<dbReference type="PANTHER" id="PTHR23044">
    <property type="entry name" value="3'-5' EXONUCLEASE ERI1-RELATED"/>
    <property type="match status" value="1"/>
</dbReference>
<evidence type="ECO:0000256" key="13">
    <source>
        <dbReference type="ARBA" id="ARBA00022842"/>
    </source>
</evidence>
<dbReference type="Gene3D" id="3.30.420.10">
    <property type="entry name" value="Ribonuclease H-like superfamily/Ribonuclease H"/>
    <property type="match status" value="1"/>
</dbReference>
<dbReference type="Pfam" id="PF00929">
    <property type="entry name" value="RNase_T"/>
    <property type="match status" value="1"/>
</dbReference>
<dbReference type="EC" id="3.1.13.1" evidence="5"/>
<dbReference type="CDD" id="cd06133">
    <property type="entry name" value="ERI-1_3'hExo_like"/>
    <property type="match status" value="1"/>
</dbReference>
<keyword evidence="9" id="KW-0540">Nuclease</keyword>
<dbReference type="GO" id="GO:0031047">
    <property type="term" value="P:regulatory ncRNA-mediated gene silencing"/>
    <property type="evidence" value="ECO:0007669"/>
    <property type="project" value="UniProtKB-KW"/>
</dbReference>
<dbReference type="PANTHER" id="PTHR23044:SF61">
    <property type="entry name" value="3'-5' EXORIBONUCLEASE 1-RELATED"/>
    <property type="match status" value="1"/>
</dbReference>
<evidence type="ECO:0000256" key="16">
    <source>
        <dbReference type="ARBA" id="ARBA00023242"/>
    </source>
</evidence>
<gene>
    <name evidence="21" type="ORF">MGAL_10B044366</name>
</gene>
<keyword evidence="11 21" id="KW-0378">Hydrolase</keyword>
<evidence type="ECO:0000256" key="18">
    <source>
        <dbReference type="ARBA" id="ARBA00080754"/>
    </source>
</evidence>
<evidence type="ECO:0000256" key="2">
    <source>
        <dbReference type="ARBA" id="ARBA00001946"/>
    </source>
</evidence>
<dbReference type="InterPro" id="IPR051274">
    <property type="entry name" value="3-5_Exoribonuclease"/>
</dbReference>
<evidence type="ECO:0000256" key="12">
    <source>
        <dbReference type="ARBA" id="ARBA00022839"/>
    </source>
</evidence>
<dbReference type="GO" id="GO:0008859">
    <property type="term" value="F:exoribonuclease II activity"/>
    <property type="evidence" value="ECO:0007669"/>
    <property type="project" value="UniProtKB-EC"/>
</dbReference>
<dbReference type="InterPro" id="IPR012337">
    <property type="entry name" value="RNaseH-like_sf"/>
</dbReference>
<comment type="caution">
    <text evidence="21">The sequence shown here is derived from an EMBL/GenBank/DDBJ whole genome shotgun (WGS) entry which is preliminary data.</text>
</comment>
<comment type="cofactor">
    <cofactor evidence="2">
        <name>Mg(2+)</name>
        <dbReference type="ChEBI" id="CHEBI:18420"/>
    </cofactor>
</comment>
<dbReference type="SUPFAM" id="SSF53098">
    <property type="entry name" value="Ribonuclease H-like"/>
    <property type="match status" value="1"/>
</dbReference>
<keyword evidence="22" id="KW-1185">Reference proteome</keyword>
<dbReference type="InterPro" id="IPR036361">
    <property type="entry name" value="SAP_dom_sf"/>
</dbReference>
<evidence type="ECO:0000256" key="9">
    <source>
        <dbReference type="ARBA" id="ARBA00022722"/>
    </source>
</evidence>
<keyword evidence="7" id="KW-0698">rRNA processing</keyword>
<evidence type="ECO:0000256" key="7">
    <source>
        <dbReference type="ARBA" id="ARBA00022552"/>
    </source>
</evidence>
<dbReference type="GO" id="GO:0003723">
    <property type="term" value="F:RNA binding"/>
    <property type="evidence" value="ECO:0007669"/>
    <property type="project" value="UniProtKB-KW"/>
</dbReference>
<evidence type="ECO:0000256" key="6">
    <source>
        <dbReference type="ARBA" id="ARBA00022490"/>
    </source>
</evidence>
<reference evidence="21" key="1">
    <citation type="submission" date="2018-11" db="EMBL/GenBank/DDBJ databases">
        <authorList>
            <person name="Alioto T."/>
            <person name="Alioto T."/>
        </authorList>
    </citation>
    <scope>NUCLEOTIDE SEQUENCE</scope>
</reference>
<keyword evidence="10" id="KW-0479">Metal-binding</keyword>
<feature type="domain" description="Exonuclease" evidence="20">
    <location>
        <begin position="126"/>
        <end position="309"/>
    </location>
</feature>
<evidence type="ECO:0000313" key="21">
    <source>
        <dbReference type="EMBL" id="VDI77423.1"/>
    </source>
</evidence>
<accession>A0A8B6HCV0</accession>
<keyword evidence="15" id="KW-0943">RNA-mediated gene silencing</keyword>
<comment type="catalytic activity">
    <reaction evidence="1">
        <text>Exonucleolytic cleavage in the 3'- to 5'-direction to yield nucleoside 5'-phosphates.</text>
        <dbReference type="EC" id="3.1.13.1"/>
    </reaction>
</comment>
<evidence type="ECO:0000256" key="19">
    <source>
        <dbReference type="SAM" id="MobiDB-lite"/>
    </source>
</evidence>
<dbReference type="GO" id="GO:0005730">
    <property type="term" value="C:nucleolus"/>
    <property type="evidence" value="ECO:0007669"/>
    <property type="project" value="UniProtKB-SubCell"/>
</dbReference>
<keyword evidence="6" id="KW-0963">Cytoplasm</keyword>
<evidence type="ECO:0000256" key="8">
    <source>
        <dbReference type="ARBA" id="ARBA00022553"/>
    </source>
</evidence>
<feature type="region of interest" description="Disordered" evidence="19">
    <location>
        <begin position="326"/>
        <end position="361"/>
    </location>
</feature>
<dbReference type="AlphaFoldDB" id="A0A8B6HCV0"/>